<comment type="caution">
    <text evidence="2">The sequence shown here is derived from an EMBL/GenBank/DDBJ whole genome shotgun (WGS) entry which is preliminary data.</text>
</comment>
<accession>A0A853EJP7</accession>
<feature type="region of interest" description="Disordered" evidence="1">
    <location>
        <begin position="1"/>
        <end position="60"/>
    </location>
</feature>
<dbReference type="Proteomes" id="UP000572528">
    <property type="component" value="Unassembled WGS sequence"/>
</dbReference>
<dbReference type="RefSeq" id="WP_179900665.1">
    <property type="nucleotide sequence ID" value="NZ_JACBXV010000094.1"/>
</dbReference>
<reference evidence="2 3" key="1">
    <citation type="submission" date="2020-07" db="EMBL/GenBank/DDBJ databases">
        <title>MOT database genomes.</title>
        <authorList>
            <person name="Joseph S."/>
            <person name="Aduse-Opoku J."/>
            <person name="Hashim A."/>
            <person name="Wade W."/>
            <person name="Curtis M."/>
        </authorList>
    </citation>
    <scope>NUCLEOTIDE SEQUENCE [LARGE SCALE GENOMIC DNA]</scope>
    <source>
        <strain evidence="2 3">WMus004</strain>
    </source>
</reference>
<proteinExistence type="predicted"/>
<gene>
    <name evidence="2" type="ORF">HZZ05_07610</name>
</gene>
<evidence type="ECO:0000256" key="1">
    <source>
        <dbReference type="SAM" id="MobiDB-lite"/>
    </source>
</evidence>
<name>A0A853EJP7_9ACTO</name>
<sequence length="60" mass="5957">MSHPVGPTATGAPVRWAGAALAAQRRMGREPARPTAERASTRRPGGAPGGARGAVVGAAR</sequence>
<dbReference type="AlphaFoldDB" id="A0A853EJP7"/>
<organism evidence="2 3">
    <name type="scientific">Actinomyces bowdenii</name>
    <dbReference type="NCBI Taxonomy" id="131109"/>
    <lineage>
        <taxon>Bacteria</taxon>
        <taxon>Bacillati</taxon>
        <taxon>Actinomycetota</taxon>
        <taxon>Actinomycetes</taxon>
        <taxon>Actinomycetales</taxon>
        <taxon>Actinomycetaceae</taxon>
        <taxon>Actinomyces</taxon>
    </lineage>
</organism>
<evidence type="ECO:0000313" key="2">
    <source>
        <dbReference type="EMBL" id="NYS69384.1"/>
    </source>
</evidence>
<evidence type="ECO:0000313" key="3">
    <source>
        <dbReference type="Proteomes" id="UP000572528"/>
    </source>
</evidence>
<dbReference type="EMBL" id="JACBXV010000094">
    <property type="protein sequence ID" value="NYS69384.1"/>
    <property type="molecule type" value="Genomic_DNA"/>
</dbReference>
<feature type="compositionally biased region" description="Basic and acidic residues" evidence="1">
    <location>
        <begin position="27"/>
        <end position="40"/>
    </location>
</feature>
<protein>
    <submittedName>
        <fullName evidence="2">Uncharacterized protein</fullName>
    </submittedName>
</protein>